<feature type="binding site" evidence="10">
    <location>
        <position position="173"/>
    </location>
    <ligand>
        <name>[4Fe-4S] cluster</name>
        <dbReference type="ChEBI" id="CHEBI:49883"/>
        <label>3</label>
    </ligand>
</feature>
<dbReference type="EMBL" id="JAKJSC010000001">
    <property type="protein sequence ID" value="MDE5417832.1"/>
    <property type="molecule type" value="Genomic_DNA"/>
</dbReference>
<dbReference type="NCBIfam" id="NF005504">
    <property type="entry name" value="PRK07118.1-3"/>
    <property type="match status" value="1"/>
</dbReference>
<dbReference type="InterPro" id="IPR017900">
    <property type="entry name" value="4Fe4S_Fe_S_CS"/>
</dbReference>
<dbReference type="InterPro" id="IPR010207">
    <property type="entry name" value="Elect_transpt_cplx_RnfB/RsxB"/>
</dbReference>
<comment type="similarity">
    <text evidence="10">Belongs to the 4Fe4S bacterial-type ferredoxin family. RnfB subfamily.</text>
</comment>
<feature type="domain" description="4Fe-4S ferredoxin-type" evidence="12">
    <location>
        <begin position="210"/>
        <end position="241"/>
    </location>
</feature>
<dbReference type="InterPro" id="IPR007202">
    <property type="entry name" value="4Fe-4S_dom"/>
</dbReference>
<evidence type="ECO:0000256" key="8">
    <source>
        <dbReference type="ARBA" id="ARBA00023014"/>
    </source>
</evidence>
<dbReference type="EC" id="7.-.-.-" evidence="10"/>
<evidence type="ECO:0000256" key="6">
    <source>
        <dbReference type="ARBA" id="ARBA00022982"/>
    </source>
</evidence>
<dbReference type="InterPro" id="IPR050395">
    <property type="entry name" value="4Fe4S_Ferredoxin_RnfB"/>
</dbReference>
<evidence type="ECO:0000259" key="13">
    <source>
        <dbReference type="PROSITE" id="PS51656"/>
    </source>
</evidence>
<feature type="binding site" evidence="10">
    <location>
        <position position="138"/>
    </location>
    <ligand>
        <name>[4Fe-4S] cluster</name>
        <dbReference type="ChEBI" id="CHEBI:49883"/>
        <label>2</label>
    </ligand>
</feature>
<evidence type="ECO:0000259" key="12">
    <source>
        <dbReference type="PROSITE" id="PS51379"/>
    </source>
</evidence>
<keyword evidence="9 10" id="KW-0472">Membrane</keyword>
<dbReference type="Pfam" id="PF00037">
    <property type="entry name" value="Fer4"/>
    <property type="match status" value="1"/>
</dbReference>
<evidence type="ECO:0000256" key="5">
    <source>
        <dbReference type="ARBA" id="ARBA00022967"/>
    </source>
</evidence>
<evidence type="ECO:0000256" key="11">
    <source>
        <dbReference type="SAM" id="MobiDB-lite"/>
    </source>
</evidence>
<evidence type="ECO:0000313" key="14">
    <source>
        <dbReference type="EMBL" id="MDE5417832.1"/>
    </source>
</evidence>
<proteinExistence type="inferred from homology"/>
<feature type="binding site" evidence="10">
    <location>
        <position position="183"/>
    </location>
    <ligand>
        <name>[4Fe-4S] cluster</name>
        <dbReference type="ChEBI" id="CHEBI:49883"/>
        <label>2</label>
    </ligand>
</feature>
<dbReference type="RefSeq" id="WP_275109169.1">
    <property type="nucleotide sequence ID" value="NZ_JAKJSC010000001.1"/>
</dbReference>
<feature type="region of interest" description="Hydrophobic" evidence="10">
    <location>
        <begin position="1"/>
        <end position="26"/>
    </location>
</feature>
<dbReference type="PANTHER" id="PTHR43560:SF1">
    <property type="entry name" value="ION-TRANSLOCATING OXIDOREDUCTASE COMPLEX SUBUNIT B"/>
    <property type="match status" value="1"/>
</dbReference>
<dbReference type="PROSITE" id="PS51656">
    <property type="entry name" value="4FE4S"/>
    <property type="match status" value="1"/>
</dbReference>
<sequence length="321" mass="33833">MNIIVITILALCAIGVAAAIILYFVAQKFKVYEDPRIDEVEEALPAANCGGCGYPGCRGFAEALVKADDISNFNCPVGGAAVMSHVGGILGHDVKAADPTVAVIRCNGTCDNRPKTNIYDGATSCTIAASLYSGDTGCQHGCLGLGECVDACNFDAMYMDKETGLPVIIEDKCVSCGACVKACPNSIIELRKKGPKSRRIFVSCVNKDKGGVAKKACSVACIGCGKCVKECPFDAITLENNLAYIDYNKCKLCRKCVIVCPTNAIHELNFPPRKEKPATKPTAATVKPVAAPKAEAKTEEAPKAKPEPKAKEAKDGTSDNK</sequence>
<feature type="binding site" evidence="10">
    <location>
        <position position="57"/>
    </location>
    <ligand>
        <name>[4Fe-4S] cluster</name>
        <dbReference type="ChEBI" id="CHEBI:49883"/>
        <label>1</label>
    </ligand>
</feature>
<protein>
    <recommendedName>
        <fullName evidence="10">Ion-translocating oxidoreductase complex subunit B</fullName>
        <ecNumber evidence="10">7.-.-.-</ecNumber>
    </recommendedName>
    <alternativeName>
        <fullName evidence="10">Rnf electron transport complex subunit B</fullName>
    </alternativeName>
</protein>
<keyword evidence="8 10" id="KW-0411">Iron-sulfur</keyword>
<comment type="cofactor">
    <cofactor evidence="10">
        <name>[4Fe-4S] cluster</name>
        <dbReference type="ChEBI" id="CHEBI:49883"/>
    </cofactor>
    <text evidence="10">Binds 3 [4Fe-4S] clusters.</text>
</comment>
<evidence type="ECO:0000256" key="2">
    <source>
        <dbReference type="ARBA" id="ARBA00022485"/>
    </source>
</evidence>
<evidence type="ECO:0000256" key="4">
    <source>
        <dbReference type="ARBA" id="ARBA00022737"/>
    </source>
</evidence>
<name>A0ABT5VQY2_9BACT</name>
<feature type="binding site" evidence="10">
    <location>
        <position position="75"/>
    </location>
    <ligand>
        <name>[4Fe-4S] cluster</name>
        <dbReference type="ChEBI" id="CHEBI:49883"/>
        <label>1</label>
    </ligand>
</feature>
<keyword evidence="15" id="KW-1185">Reference proteome</keyword>
<keyword evidence="1 10" id="KW-0813">Transport</keyword>
<keyword evidence="7 10" id="KW-0408">Iron</keyword>
<dbReference type="InterPro" id="IPR017896">
    <property type="entry name" value="4Fe4S_Fe-S-bd"/>
</dbReference>
<dbReference type="Proteomes" id="UP001528920">
    <property type="component" value="Unassembled WGS sequence"/>
</dbReference>
<keyword evidence="10" id="KW-1003">Cell membrane</keyword>
<dbReference type="SUPFAM" id="SSF54862">
    <property type="entry name" value="4Fe-4S ferredoxins"/>
    <property type="match status" value="3"/>
</dbReference>
<dbReference type="Gene3D" id="3.30.70.20">
    <property type="match status" value="3"/>
</dbReference>
<comment type="subunit">
    <text evidence="10">The complex is composed of six subunits: RnfA, RnfB, RnfC, RnfD, RnfE and RnfG.</text>
</comment>
<feature type="domain" description="4Fe-4S ferredoxin-type" evidence="12">
    <location>
        <begin position="243"/>
        <end position="271"/>
    </location>
</feature>
<feature type="binding site" evidence="10">
    <location>
        <position position="148"/>
    </location>
    <ligand>
        <name>[4Fe-4S] cluster</name>
        <dbReference type="ChEBI" id="CHEBI:49883"/>
        <label>2</label>
    </ligand>
</feature>
<reference evidence="14 15" key="1">
    <citation type="submission" date="2022-01" db="EMBL/GenBank/DDBJ databases">
        <title>Labilibaculum sp. nov, a marine bacterium isolated from Antarctica.</title>
        <authorList>
            <person name="Dai W."/>
        </authorList>
    </citation>
    <scope>NUCLEOTIDE SEQUENCE [LARGE SCALE GENOMIC DNA]</scope>
    <source>
        <strain evidence="14 15">DW002</strain>
    </source>
</reference>
<feature type="domain" description="4Fe-4S" evidence="13">
    <location>
        <begin position="32"/>
        <end position="92"/>
    </location>
</feature>
<accession>A0ABT5VQY2</accession>
<keyword evidence="4 10" id="KW-0677">Repeat</keyword>
<comment type="caution">
    <text evidence="10">Lacks conserved residue(s) required for the propagation of feature annotation.</text>
</comment>
<feature type="binding site" evidence="10">
    <location>
        <position position="52"/>
    </location>
    <ligand>
        <name>[4Fe-4S] cluster</name>
        <dbReference type="ChEBI" id="CHEBI:49883"/>
        <label>1</label>
    </ligand>
</feature>
<dbReference type="PROSITE" id="PS00198">
    <property type="entry name" value="4FE4S_FER_1"/>
    <property type="match status" value="2"/>
</dbReference>
<comment type="function">
    <text evidence="10">Part of a membrane-bound complex that couples electron transfer with translocation of ions across the membrane.</text>
</comment>
<evidence type="ECO:0000256" key="1">
    <source>
        <dbReference type="ARBA" id="ARBA00022448"/>
    </source>
</evidence>
<evidence type="ECO:0000256" key="7">
    <source>
        <dbReference type="ARBA" id="ARBA00023004"/>
    </source>
</evidence>
<dbReference type="HAMAP" id="MF_00463">
    <property type="entry name" value="RsxB_RnfB"/>
    <property type="match status" value="1"/>
</dbReference>
<feature type="binding site" evidence="10">
    <location>
        <position position="142"/>
    </location>
    <ligand>
        <name>[4Fe-4S] cluster</name>
        <dbReference type="ChEBI" id="CHEBI:49883"/>
        <label>2</label>
    </ligand>
</feature>
<feature type="binding site" evidence="10">
    <location>
        <position position="152"/>
    </location>
    <ligand>
        <name>[4Fe-4S] cluster</name>
        <dbReference type="ChEBI" id="CHEBI:49883"/>
        <label>3</label>
    </ligand>
</feature>
<gene>
    <name evidence="10" type="primary">rnfB</name>
    <name evidence="14" type="ORF">L3049_07405</name>
</gene>
<feature type="region of interest" description="Disordered" evidence="11">
    <location>
        <begin position="271"/>
        <end position="321"/>
    </location>
</feature>
<evidence type="ECO:0000256" key="10">
    <source>
        <dbReference type="HAMAP-Rule" id="MF_00463"/>
    </source>
</evidence>
<dbReference type="Pfam" id="PF12838">
    <property type="entry name" value="Fer4_7"/>
    <property type="match status" value="1"/>
</dbReference>
<evidence type="ECO:0000256" key="3">
    <source>
        <dbReference type="ARBA" id="ARBA00022723"/>
    </source>
</evidence>
<keyword evidence="3 10" id="KW-0479">Metal-binding</keyword>
<dbReference type="Gene3D" id="1.10.15.40">
    <property type="entry name" value="Electron transport complex subunit B, putative Fe-S cluster"/>
    <property type="match status" value="1"/>
</dbReference>
<comment type="subcellular location">
    <subcellularLocation>
        <location evidence="10">Cell membrane</location>
    </subcellularLocation>
</comment>
<feature type="binding site" evidence="10">
    <location>
        <position position="49"/>
    </location>
    <ligand>
        <name>[4Fe-4S] cluster</name>
        <dbReference type="ChEBI" id="CHEBI:49883"/>
        <label>1</label>
    </ligand>
</feature>
<dbReference type="CDD" id="cd10549">
    <property type="entry name" value="MtMvhB_like"/>
    <property type="match status" value="1"/>
</dbReference>
<dbReference type="PROSITE" id="PS51379">
    <property type="entry name" value="4FE4S_FER_2"/>
    <property type="match status" value="3"/>
</dbReference>
<feature type="binding site" evidence="10">
    <location>
        <position position="179"/>
    </location>
    <ligand>
        <name>[4Fe-4S] cluster</name>
        <dbReference type="ChEBI" id="CHEBI:49883"/>
        <label>3</label>
    </ligand>
</feature>
<keyword evidence="6 10" id="KW-0249">Electron transport</keyword>
<keyword evidence="5 10" id="KW-1278">Translocase</keyword>
<feature type="compositionally biased region" description="Low complexity" evidence="11">
    <location>
        <begin position="279"/>
        <end position="293"/>
    </location>
</feature>
<feature type="compositionally biased region" description="Basic and acidic residues" evidence="11">
    <location>
        <begin position="294"/>
        <end position="321"/>
    </location>
</feature>
<dbReference type="NCBIfam" id="TIGR01944">
    <property type="entry name" value="rnfB"/>
    <property type="match status" value="1"/>
</dbReference>
<feature type="binding site" evidence="10">
    <location>
        <position position="176"/>
    </location>
    <ligand>
        <name>[4Fe-4S] cluster</name>
        <dbReference type="ChEBI" id="CHEBI:49883"/>
        <label>3</label>
    </ligand>
</feature>
<keyword evidence="2 10" id="KW-0004">4Fe-4S</keyword>
<comment type="caution">
    <text evidence="14">The sequence shown here is derived from an EMBL/GenBank/DDBJ whole genome shotgun (WGS) entry which is preliminary data.</text>
</comment>
<dbReference type="PANTHER" id="PTHR43560">
    <property type="entry name" value="ION-TRANSLOCATING OXIDOREDUCTASE COMPLEX SUBUNIT B"/>
    <property type="match status" value="1"/>
</dbReference>
<evidence type="ECO:0000256" key="9">
    <source>
        <dbReference type="ARBA" id="ARBA00023136"/>
    </source>
</evidence>
<evidence type="ECO:0000313" key="15">
    <source>
        <dbReference type="Proteomes" id="UP001528920"/>
    </source>
</evidence>
<feature type="domain" description="4Fe-4S ferredoxin-type" evidence="12">
    <location>
        <begin position="164"/>
        <end position="193"/>
    </location>
</feature>
<organism evidence="14 15">
    <name type="scientific">Paralabilibaculum antarcticum</name>
    <dbReference type="NCBI Taxonomy" id="2912572"/>
    <lineage>
        <taxon>Bacteria</taxon>
        <taxon>Pseudomonadati</taxon>
        <taxon>Bacteroidota</taxon>
        <taxon>Bacteroidia</taxon>
        <taxon>Marinilabiliales</taxon>
        <taxon>Marinifilaceae</taxon>
        <taxon>Paralabilibaculum</taxon>
    </lineage>
</organism>
<dbReference type="Pfam" id="PF04060">
    <property type="entry name" value="FeS"/>
    <property type="match status" value="1"/>
</dbReference>